<keyword evidence="7" id="KW-0326">Glycosidase</keyword>
<dbReference type="Pfam" id="PF05497">
    <property type="entry name" value="Destabilase"/>
    <property type="match status" value="1"/>
</dbReference>
<dbReference type="EMBL" id="CAKASE010000052">
    <property type="protein sequence ID" value="CAG9564882.1"/>
    <property type="molecule type" value="Genomic_DNA"/>
</dbReference>
<gene>
    <name evidence="10" type="ORF">DCHRY22_LOCUS5814</name>
</gene>
<dbReference type="PANTHER" id="PTHR11195:SF13">
    <property type="entry name" value="INVERTEBRATE-TYPE LYSOZYME 2-RELATED"/>
    <property type="match status" value="1"/>
</dbReference>
<dbReference type="AlphaFoldDB" id="A0A8J2QKF7"/>
<accession>A0A8J2QKF7</accession>
<dbReference type="PANTHER" id="PTHR11195">
    <property type="entry name" value="DESTABILASE-RELATED"/>
    <property type="match status" value="1"/>
</dbReference>
<proteinExistence type="predicted"/>
<feature type="disulfide bond" evidence="8">
    <location>
        <begin position="37"/>
        <end position="43"/>
    </location>
</feature>
<evidence type="ECO:0000256" key="1">
    <source>
        <dbReference type="ARBA" id="ARBA00000632"/>
    </source>
</evidence>
<evidence type="ECO:0000256" key="3">
    <source>
        <dbReference type="ARBA" id="ARBA00022529"/>
    </source>
</evidence>
<dbReference type="Proteomes" id="UP000789524">
    <property type="component" value="Unassembled WGS sequence"/>
</dbReference>
<dbReference type="OrthoDB" id="6331689at2759"/>
<dbReference type="CDD" id="cd16890">
    <property type="entry name" value="lyz_i"/>
    <property type="match status" value="1"/>
</dbReference>
<dbReference type="Gene3D" id="1.10.530.10">
    <property type="match status" value="1"/>
</dbReference>
<dbReference type="PROSITE" id="PS51909">
    <property type="entry name" value="LYSOZYME_I"/>
    <property type="match status" value="1"/>
</dbReference>
<dbReference type="GO" id="GO:0031640">
    <property type="term" value="P:killing of cells of another organism"/>
    <property type="evidence" value="ECO:0007669"/>
    <property type="project" value="UniProtKB-KW"/>
</dbReference>
<feature type="disulfide bond" evidence="8">
    <location>
        <begin position="32"/>
        <end position="116"/>
    </location>
</feature>
<protein>
    <recommendedName>
        <fullName evidence="2">lysozyme</fullName>
        <ecNumber evidence="2">3.2.1.17</ecNumber>
    </recommendedName>
</protein>
<keyword evidence="4" id="KW-0081">Bacteriolytic enzyme</keyword>
<dbReference type="FunFam" id="1.10.530.10:FF:000019">
    <property type="entry name" value="lysozyme"/>
    <property type="match status" value="1"/>
</dbReference>
<evidence type="ECO:0000256" key="8">
    <source>
        <dbReference type="PIRSR" id="PIRSR608597-3"/>
    </source>
</evidence>
<keyword evidence="6 8" id="KW-1015">Disulfide bond</keyword>
<evidence type="ECO:0000256" key="9">
    <source>
        <dbReference type="SAM" id="SignalP"/>
    </source>
</evidence>
<feature type="signal peptide" evidence="9">
    <location>
        <begin position="1"/>
        <end position="22"/>
    </location>
</feature>
<keyword evidence="9" id="KW-0732">Signal</keyword>
<evidence type="ECO:0000256" key="7">
    <source>
        <dbReference type="ARBA" id="ARBA00023295"/>
    </source>
</evidence>
<evidence type="ECO:0000256" key="4">
    <source>
        <dbReference type="ARBA" id="ARBA00022638"/>
    </source>
</evidence>
<dbReference type="GO" id="GO:0042742">
    <property type="term" value="P:defense response to bacterium"/>
    <property type="evidence" value="ECO:0007669"/>
    <property type="project" value="UniProtKB-KW"/>
</dbReference>
<feature type="disulfide bond" evidence="8">
    <location>
        <begin position="86"/>
        <end position="92"/>
    </location>
</feature>
<keyword evidence="5" id="KW-0378">Hydrolase</keyword>
<evidence type="ECO:0000313" key="11">
    <source>
        <dbReference type="Proteomes" id="UP000789524"/>
    </source>
</evidence>
<name>A0A8J2QKF7_9NEOP</name>
<organism evidence="10 11">
    <name type="scientific">Danaus chrysippus</name>
    <name type="common">African queen</name>
    <dbReference type="NCBI Taxonomy" id="151541"/>
    <lineage>
        <taxon>Eukaryota</taxon>
        <taxon>Metazoa</taxon>
        <taxon>Ecdysozoa</taxon>
        <taxon>Arthropoda</taxon>
        <taxon>Hexapoda</taxon>
        <taxon>Insecta</taxon>
        <taxon>Pterygota</taxon>
        <taxon>Neoptera</taxon>
        <taxon>Endopterygota</taxon>
        <taxon>Lepidoptera</taxon>
        <taxon>Glossata</taxon>
        <taxon>Ditrysia</taxon>
        <taxon>Papilionoidea</taxon>
        <taxon>Nymphalidae</taxon>
        <taxon>Danainae</taxon>
        <taxon>Danaini</taxon>
        <taxon>Danaina</taxon>
        <taxon>Danaus</taxon>
        <taxon>Anosia</taxon>
    </lineage>
</organism>
<dbReference type="InterPro" id="IPR008597">
    <property type="entry name" value="Invert_lysozyme"/>
</dbReference>
<keyword evidence="11" id="KW-1185">Reference proteome</keyword>
<comment type="caution">
    <text evidence="10">The sequence shown here is derived from an EMBL/GenBank/DDBJ whole genome shotgun (WGS) entry which is preliminary data.</text>
</comment>
<evidence type="ECO:0000256" key="5">
    <source>
        <dbReference type="ARBA" id="ARBA00022801"/>
    </source>
</evidence>
<reference evidence="10" key="1">
    <citation type="submission" date="2021-09" db="EMBL/GenBank/DDBJ databases">
        <authorList>
            <person name="Martin H S."/>
        </authorList>
    </citation>
    <scope>NUCLEOTIDE SEQUENCE</scope>
</reference>
<keyword evidence="3" id="KW-0929">Antimicrobial</keyword>
<dbReference type="GO" id="GO:0003796">
    <property type="term" value="F:lysozyme activity"/>
    <property type="evidence" value="ECO:0007669"/>
    <property type="project" value="UniProtKB-EC"/>
</dbReference>
<evidence type="ECO:0000313" key="10">
    <source>
        <dbReference type="EMBL" id="CAG9564882.1"/>
    </source>
</evidence>
<evidence type="ECO:0000256" key="2">
    <source>
        <dbReference type="ARBA" id="ARBA00012732"/>
    </source>
</evidence>
<comment type="catalytic activity">
    <reaction evidence="1">
        <text>Hydrolysis of (1-&gt;4)-beta-linkages between N-acetylmuramic acid and N-acetyl-D-glucosamine residues in a peptidoglycan and between N-acetyl-D-glucosamine residues in chitodextrins.</text>
        <dbReference type="EC" id="3.2.1.17"/>
    </reaction>
</comment>
<dbReference type="EC" id="3.2.1.17" evidence="2"/>
<feature type="chain" id="PRO_5035157811" description="lysozyme" evidence="9">
    <location>
        <begin position="23"/>
        <end position="158"/>
    </location>
</feature>
<sequence>MATRVKLLAITSIVAALSFIECADVPNLNQACFRCLCHVYTNCMSSDNCFGDYCGPFTISKVYWNEAGKITLPGDDPASDNAWRECATDYNCAQKIVKGYLQKFAKDCNNDGEINCFDYMMINSNGGYNCTPPLDRTETGRMWLERYEECHTKLNLLN</sequence>
<evidence type="ECO:0000256" key="6">
    <source>
        <dbReference type="ARBA" id="ARBA00023157"/>
    </source>
</evidence>